<accession>A0A2Z6PVE6</accession>
<proteinExistence type="predicted"/>
<dbReference type="PANTHER" id="PTHR12346">
    <property type="entry name" value="SIN3B-RELATED"/>
    <property type="match status" value="1"/>
</dbReference>
<evidence type="ECO:0000313" key="6">
    <source>
        <dbReference type="Proteomes" id="UP000242715"/>
    </source>
</evidence>
<dbReference type="GO" id="GO:0003714">
    <property type="term" value="F:transcription corepressor activity"/>
    <property type="evidence" value="ECO:0007669"/>
    <property type="project" value="InterPro"/>
</dbReference>
<dbReference type="GO" id="GO:0000118">
    <property type="term" value="C:histone deacetylase complex"/>
    <property type="evidence" value="ECO:0007669"/>
    <property type="project" value="TreeGrafter"/>
</dbReference>
<gene>
    <name evidence="5" type="ORF">TSUD_417450</name>
</gene>
<comment type="subcellular location">
    <subcellularLocation>
        <location evidence="1 4">Nucleus</location>
    </subcellularLocation>
</comment>
<dbReference type="Gene3D" id="1.20.1160.11">
    <property type="entry name" value="Paired amphipathic helix"/>
    <property type="match status" value="2"/>
</dbReference>
<name>A0A2Z6PVE6_TRISU</name>
<sequence>MKDSSNEMSQISLDQANMYLTEIKDAFKDDMGKFNEFLMSMRDFTTKRIDMVGLKSRVKELFKGHNQLLVKFNAFLPNEAEVEDEDEVSSRRQPVVNSEYAMKYVLNVKIKFRHNPQIYKSFVDIMKMYKNKDKSTEEVRQMVISLFEGHQDLVDGFMVFLG</sequence>
<dbReference type="InterPro" id="IPR003822">
    <property type="entry name" value="PAH"/>
</dbReference>
<evidence type="ECO:0000256" key="3">
    <source>
        <dbReference type="ARBA" id="ARBA00023242"/>
    </source>
</evidence>
<dbReference type="Proteomes" id="UP000242715">
    <property type="component" value="Unassembled WGS sequence"/>
</dbReference>
<evidence type="ECO:0000256" key="2">
    <source>
        <dbReference type="ARBA" id="ARBA00022491"/>
    </source>
</evidence>
<evidence type="ECO:0000256" key="1">
    <source>
        <dbReference type="ARBA" id="ARBA00004123"/>
    </source>
</evidence>
<evidence type="ECO:0000313" key="5">
    <source>
        <dbReference type="EMBL" id="GAU51959.1"/>
    </source>
</evidence>
<dbReference type="InterPro" id="IPR039774">
    <property type="entry name" value="Sin3-like"/>
</dbReference>
<keyword evidence="3 4" id="KW-0539">Nucleus</keyword>
<keyword evidence="6" id="KW-1185">Reference proteome</keyword>
<dbReference type="SUPFAM" id="SSF47762">
    <property type="entry name" value="PAH2 domain"/>
    <property type="match status" value="2"/>
</dbReference>
<dbReference type="AlphaFoldDB" id="A0A2Z6PVE6"/>
<dbReference type="PANTHER" id="PTHR12346:SF0">
    <property type="entry name" value="SIN3A, ISOFORM G"/>
    <property type="match status" value="1"/>
</dbReference>
<dbReference type="FunFam" id="1.20.1160.11:FF:000001">
    <property type="entry name" value="Paired amphipathic helix protein Sin3"/>
    <property type="match status" value="1"/>
</dbReference>
<dbReference type="GO" id="GO:0000122">
    <property type="term" value="P:negative regulation of transcription by RNA polymerase II"/>
    <property type="evidence" value="ECO:0007669"/>
    <property type="project" value="TreeGrafter"/>
</dbReference>
<reference evidence="6" key="1">
    <citation type="journal article" date="2017" name="Front. Plant Sci.">
        <title>Climate Clever Clovers: New Paradigm to Reduce the Environmental Footprint of Ruminants by Breeding Low Methanogenic Forages Utilizing Haplotype Variation.</title>
        <authorList>
            <person name="Kaur P."/>
            <person name="Appels R."/>
            <person name="Bayer P.E."/>
            <person name="Keeble-Gagnere G."/>
            <person name="Wang J."/>
            <person name="Hirakawa H."/>
            <person name="Shirasawa K."/>
            <person name="Vercoe P."/>
            <person name="Stefanova K."/>
            <person name="Durmic Z."/>
            <person name="Nichols P."/>
            <person name="Revell C."/>
            <person name="Isobe S.N."/>
            <person name="Edwards D."/>
            <person name="Erskine W."/>
        </authorList>
    </citation>
    <scope>NUCLEOTIDE SEQUENCE [LARGE SCALE GENOMIC DNA]</scope>
    <source>
        <strain evidence="6">cv. Daliak</strain>
    </source>
</reference>
<evidence type="ECO:0000256" key="4">
    <source>
        <dbReference type="PROSITE-ProRule" id="PRU00810"/>
    </source>
</evidence>
<protein>
    <recommendedName>
        <fullName evidence="7">Histone deacetylase interacting domain-containing protein</fullName>
    </recommendedName>
</protein>
<dbReference type="Pfam" id="PF02671">
    <property type="entry name" value="PAH"/>
    <property type="match status" value="2"/>
</dbReference>
<dbReference type="EMBL" id="DF976500">
    <property type="protein sequence ID" value="GAU51959.1"/>
    <property type="molecule type" value="Genomic_DNA"/>
</dbReference>
<keyword evidence="2" id="KW-0678">Repressor</keyword>
<dbReference type="InterPro" id="IPR036600">
    <property type="entry name" value="PAH_sf"/>
</dbReference>
<organism evidence="5 6">
    <name type="scientific">Trifolium subterraneum</name>
    <name type="common">Subterranean clover</name>
    <dbReference type="NCBI Taxonomy" id="3900"/>
    <lineage>
        <taxon>Eukaryota</taxon>
        <taxon>Viridiplantae</taxon>
        <taxon>Streptophyta</taxon>
        <taxon>Embryophyta</taxon>
        <taxon>Tracheophyta</taxon>
        <taxon>Spermatophyta</taxon>
        <taxon>Magnoliopsida</taxon>
        <taxon>eudicotyledons</taxon>
        <taxon>Gunneridae</taxon>
        <taxon>Pentapetalae</taxon>
        <taxon>rosids</taxon>
        <taxon>fabids</taxon>
        <taxon>Fabales</taxon>
        <taxon>Fabaceae</taxon>
        <taxon>Papilionoideae</taxon>
        <taxon>50 kb inversion clade</taxon>
        <taxon>NPAAA clade</taxon>
        <taxon>Hologalegina</taxon>
        <taxon>IRL clade</taxon>
        <taxon>Trifolieae</taxon>
        <taxon>Trifolium</taxon>
    </lineage>
</organism>
<dbReference type="PROSITE" id="PS51477">
    <property type="entry name" value="PAH"/>
    <property type="match status" value="2"/>
</dbReference>
<evidence type="ECO:0008006" key="7">
    <source>
        <dbReference type="Google" id="ProtNLM"/>
    </source>
</evidence>
<dbReference type="GO" id="GO:0000785">
    <property type="term" value="C:chromatin"/>
    <property type="evidence" value="ECO:0007669"/>
    <property type="project" value="TreeGrafter"/>
</dbReference>
<dbReference type="OrthoDB" id="4728498at2759"/>